<evidence type="ECO:0000256" key="1">
    <source>
        <dbReference type="SAM" id="MobiDB-lite"/>
    </source>
</evidence>
<evidence type="ECO:0000313" key="4">
    <source>
        <dbReference type="Proteomes" id="UP000283509"/>
    </source>
</evidence>
<organism evidence="3 4">
    <name type="scientific">Penaeus vannamei</name>
    <name type="common">Whiteleg shrimp</name>
    <name type="synonym">Litopenaeus vannamei</name>
    <dbReference type="NCBI Taxonomy" id="6689"/>
    <lineage>
        <taxon>Eukaryota</taxon>
        <taxon>Metazoa</taxon>
        <taxon>Ecdysozoa</taxon>
        <taxon>Arthropoda</taxon>
        <taxon>Crustacea</taxon>
        <taxon>Multicrustacea</taxon>
        <taxon>Malacostraca</taxon>
        <taxon>Eumalacostraca</taxon>
        <taxon>Eucarida</taxon>
        <taxon>Decapoda</taxon>
        <taxon>Dendrobranchiata</taxon>
        <taxon>Penaeoidea</taxon>
        <taxon>Penaeidae</taxon>
        <taxon>Penaeus</taxon>
    </lineage>
</organism>
<feature type="transmembrane region" description="Helical" evidence="2">
    <location>
        <begin position="293"/>
        <end position="311"/>
    </location>
</feature>
<gene>
    <name evidence="3" type="ORF">C7M84_025057</name>
</gene>
<accession>A0A3R7PCF8</accession>
<evidence type="ECO:0000313" key="3">
    <source>
        <dbReference type="EMBL" id="ROT81795.1"/>
    </source>
</evidence>
<dbReference type="EMBL" id="QCYY01000916">
    <property type="protein sequence ID" value="ROT81795.1"/>
    <property type="molecule type" value="Genomic_DNA"/>
</dbReference>
<keyword evidence="2" id="KW-0812">Transmembrane</keyword>
<feature type="compositionally biased region" description="Low complexity" evidence="1">
    <location>
        <begin position="77"/>
        <end position="92"/>
    </location>
</feature>
<keyword evidence="2" id="KW-0472">Membrane</keyword>
<feature type="transmembrane region" description="Helical" evidence="2">
    <location>
        <begin position="260"/>
        <end position="278"/>
    </location>
</feature>
<dbReference type="AlphaFoldDB" id="A0A3R7PCF8"/>
<keyword evidence="4" id="KW-1185">Reference proteome</keyword>
<name>A0A3R7PCF8_PENVA</name>
<feature type="transmembrane region" description="Helical" evidence="2">
    <location>
        <begin position="228"/>
        <end position="248"/>
    </location>
</feature>
<reference evidence="3 4" key="1">
    <citation type="submission" date="2018-04" db="EMBL/GenBank/DDBJ databases">
        <authorList>
            <person name="Zhang X."/>
            <person name="Yuan J."/>
            <person name="Li F."/>
            <person name="Xiang J."/>
        </authorList>
    </citation>
    <scope>NUCLEOTIDE SEQUENCE [LARGE SCALE GENOMIC DNA]</scope>
    <source>
        <tissue evidence="3">Muscle</tissue>
    </source>
</reference>
<proteinExistence type="predicted"/>
<feature type="compositionally biased region" description="Pro residues" evidence="1">
    <location>
        <begin position="93"/>
        <end position="108"/>
    </location>
</feature>
<sequence>MKAYNPTASSNQTESVTASASLSSPAEGRAGAVVGRRGDPKYLDVIRERPIRVTVKVLVPVKEHPKCTRPPSPPPSTLLLPLPTSLNTALSFPPRPSSPPPLPPPPLSPSSLPLLPSSPSFLPLPPSSLSSPLPLSPYLPTISEESPRKMFVASSKTVSLSWQLDTLPGPHRKPKQKTRSQVLEPSSPLPSPSTYPSILTFPPFFPHPIPFSTLLSISFSPPFLNTPLLLFLLSPLSSPSLLLLFYSLSSSALTSSVFRLPAFFLCLRHVVFSLPVFIDPLFDSPMQQTGTSAAQYSYSLVFFITSTIATLRNTANRRSASSPPFITLLFSPPDILQRRSPRHLQSASPRPLLNPLSAHTVIQTVLSLFREPTLILSALGTASASLDHKNNNVPQTFARECEQNPDLAHRPTARIISRHRLSAPPLPPDATIPHLLGRIPRPIDSLPALLSPHRTFSRHQLPLLLPFYTSTPPKGSLHLASTPQSCNIPLLSP</sequence>
<feature type="region of interest" description="Disordered" evidence="1">
    <location>
        <begin position="164"/>
        <end position="189"/>
    </location>
</feature>
<keyword evidence="2" id="KW-1133">Transmembrane helix</keyword>
<reference evidence="3 4" key="2">
    <citation type="submission" date="2019-01" db="EMBL/GenBank/DDBJ databases">
        <title>The decoding of complex shrimp genome reveals the adaptation for benthos swimmer, frequently molting mechanism and breeding impact on genome.</title>
        <authorList>
            <person name="Sun Y."/>
            <person name="Gao Y."/>
            <person name="Yu Y."/>
        </authorList>
    </citation>
    <scope>NUCLEOTIDE SEQUENCE [LARGE SCALE GENOMIC DNA]</scope>
    <source>
        <tissue evidence="3">Muscle</tissue>
    </source>
</reference>
<feature type="compositionally biased region" description="Polar residues" evidence="1">
    <location>
        <begin position="1"/>
        <end position="24"/>
    </location>
</feature>
<evidence type="ECO:0000256" key="2">
    <source>
        <dbReference type="SAM" id="Phobius"/>
    </source>
</evidence>
<feature type="region of interest" description="Disordered" evidence="1">
    <location>
        <begin position="1"/>
        <end position="43"/>
    </location>
</feature>
<protein>
    <submittedName>
        <fullName evidence="3">Uncharacterized protein</fullName>
    </submittedName>
</protein>
<dbReference type="Proteomes" id="UP000283509">
    <property type="component" value="Unassembled WGS sequence"/>
</dbReference>
<feature type="region of interest" description="Disordered" evidence="1">
    <location>
        <begin position="64"/>
        <end position="111"/>
    </location>
</feature>
<comment type="caution">
    <text evidence="3">The sequence shown here is derived from an EMBL/GenBank/DDBJ whole genome shotgun (WGS) entry which is preliminary data.</text>
</comment>